<feature type="region of interest" description="Disordered" evidence="1">
    <location>
        <begin position="32"/>
        <end position="55"/>
    </location>
</feature>
<evidence type="ECO:0000313" key="2">
    <source>
        <dbReference type="EMBL" id="XAY04989.1"/>
    </source>
</evidence>
<accession>A0AAU7AUG7</accession>
<dbReference type="Gene3D" id="2.160.10.10">
    <property type="entry name" value="Hexapeptide repeat proteins"/>
    <property type="match status" value="1"/>
</dbReference>
<protein>
    <recommendedName>
        <fullName evidence="3">Acyltransferase</fullName>
    </recommendedName>
</protein>
<dbReference type="PANTHER" id="PTHR23416">
    <property type="entry name" value="SIALIC ACID SYNTHASE-RELATED"/>
    <property type="match status" value="1"/>
</dbReference>
<dbReference type="EMBL" id="CP114014">
    <property type="protein sequence ID" value="XAY04989.1"/>
    <property type="molecule type" value="Genomic_DNA"/>
</dbReference>
<reference evidence="2" key="1">
    <citation type="submission" date="2022-12" db="EMBL/GenBank/DDBJ databases">
        <title>Paraconexibacter alkalitolerans sp. nov. and Baekduia alba sp. nov., isolated from soil and emended description of the genera Paraconexibacter (Chun et al., 2020) and Baekduia (An et al., 2020).</title>
        <authorList>
            <person name="Vieira S."/>
            <person name="Huber K.J."/>
            <person name="Geppert A."/>
            <person name="Wolf J."/>
            <person name="Neumann-Schaal M."/>
            <person name="Muesken M."/>
            <person name="Overmann J."/>
        </authorList>
    </citation>
    <scope>NUCLEOTIDE SEQUENCE</scope>
    <source>
        <strain evidence="2">AEG42_29</strain>
    </source>
</reference>
<dbReference type="InterPro" id="IPR011004">
    <property type="entry name" value="Trimer_LpxA-like_sf"/>
</dbReference>
<organism evidence="2">
    <name type="scientific">Paraconexibacter sp. AEG42_29</name>
    <dbReference type="NCBI Taxonomy" id="2997339"/>
    <lineage>
        <taxon>Bacteria</taxon>
        <taxon>Bacillati</taxon>
        <taxon>Actinomycetota</taxon>
        <taxon>Thermoleophilia</taxon>
        <taxon>Solirubrobacterales</taxon>
        <taxon>Paraconexibacteraceae</taxon>
        <taxon>Paraconexibacter</taxon>
    </lineage>
</organism>
<dbReference type="AlphaFoldDB" id="A0AAU7AUG7"/>
<evidence type="ECO:0000256" key="1">
    <source>
        <dbReference type="SAM" id="MobiDB-lite"/>
    </source>
</evidence>
<evidence type="ECO:0008006" key="3">
    <source>
        <dbReference type="Google" id="ProtNLM"/>
    </source>
</evidence>
<dbReference type="InterPro" id="IPR051159">
    <property type="entry name" value="Hexapeptide_acetyltransf"/>
</dbReference>
<dbReference type="SUPFAM" id="SSF51161">
    <property type="entry name" value="Trimeric LpxA-like enzymes"/>
    <property type="match status" value="1"/>
</dbReference>
<name>A0AAU7AUG7_9ACTN</name>
<proteinExistence type="predicted"/>
<sequence length="223" mass="22308">MPPVTLSVTIGIACADGEPSDGRRRMRNLPAVTQDPAEPLVGHAPAAGTPPSGPRALARARWAVWRSRGAVTAARGAALGPGVRFDLRPGARVSLGGGCAVGGGTRLHVTAGTVRIGAGAQLGDRCVLQSRTAVTIGAGARLADEVVLLDHRPRTADVELPVRVQGVDAAPIEIGARASVGARTVLSGGATVGQGAQLAAHLLIDGTVPDGARITGDVPPGPL</sequence>
<dbReference type="KEGG" id="parq:DSM112329_01830"/>
<gene>
    <name evidence="2" type="ORF">DSM112329_01830</name>
</gene>
<dbReference type="PANTHER" id="PTHR23416:SF78">
    <property type="entry name" value="LIPOPOLYSACCHARIDE BIOSYNTHESIS O-ACETYL TRANSFERASE WBBJ-RELATED"/>
    <property type="match status" value="1"/>
</dbReference>